<dbReference type="PANTHER" id="PTHR37534">
    <property type="entry name" value="TRANSCRIPTIONAL ACTIVATOR PROTEIN UGA3"/>
    <property type="match status" value="1"/>
</dbReference>
<evidence type="ECO:0000256" key="3">
    <source>
        <dbReference type="ARBA" id="ARBA00023125"/>
    </source>
</evidence>
<evidence type="ECO:0000256" key="6">
    <source>
        <dbReference type="SAM" id="MobiDB-lite"/>
    </source>
</evidence>
<organism evidence="8 9">
    <name type="scientific">Exophiala dermatitidis</name>
    <name type="common">Black yeast-like fungus</name>
    <name type="synonym">Wangiella dermatitidis</name>
    <dbReference type="NCBI Taxonomy" id="5970"/>
    <lineage>
        <taxon>Eukaryota</taxon>
        <taxon>Fungi</taxon>
        <taxon>Dikarya</taxon>
        <taxon>Ascomycota</taxon>
        <taxon>Pezizomycotina</taxon>
        <taxon>Eurotiomycetes</taxon>
        <taxon>Chaetothyriomycetidae</taxon>
        <taxon>Chaetothyriales</taxon>
        <taxon>Herpotrichiellaceae</taxon>
        <taxon>Exophiala</taxon>
    </lineage>
</organism>
<dbReference type="PROSITE" id="PS50048">
    <property type="entry name" value="ZN2_CY6_FUNGAL_2"/>
    <property type="match status" value="1"/>
</dbReference>
<dbReference type="InterPro" id="IPR036864">
    <property type="entry name" value="Zn2-C6_fun-type_DNA-bd_sf"/>
</dbReference>
<proteinExistence type="predicted"/>
<dbReference type="GO" id="GO:0045944">
    <property type="term" value="P:positive regulation of transcription by RNA polymerase II"/>
    <property type="evidence" value="ECO:0007669"/>
    <property type="project" value="TreeGrafter"/>
</dbReference>
<comment type="subcellular location">
    <subcellularLocation>
        <location evidence="1">Nucleus</location>
    </subcellularLocation>
</comment>
<evidence type="ECO:0000256" key="4">
    <source>
        <dbReference type="ARBA" id="ARBA00023163"/>
    </source>
</evidence>
<dbReference type="Pfam" id="PF00172">
    <property type="entry name" value="Zn_clus"/>
    <property type="match status" value="1"/>
</dbReference>
<keyword evidence="5" id="KW-0539">Nucleus</keyword>
<evidence type="ECO:0000256" key="5">
    <source>
        <dbReference type="ARBA" id="ARBA00023242"/>
    </source>
</evidence>
<comment type="caution">
    <text evidence="8">The sequence shown here is derived from an EMBL/GenBank/DDBJ whole genome shotgun (WGS) entry which is preliminary data.</text>
</comment>
<dbReference type="SMART" id="SM00066">
    <property type="entry name" value="GAL4"/>
    <property type="match status" value="1"/>
</dbReference>
<accession>A0AAN6IRC3</accession>
<dbReference type="AlphaFoldDB" id="A0AAN6IRC3"/>
<evidence type="ECO:0000259" key="7">
    <source>
        <dbReference type="PROSITE" id="PS50048"/>
    </source>
</evidence>
<dbReference type="Pfam" id="PF11951">
    <property type="entry name" value="Fungal_trans_2"/>
    <property type="match status" value="2"/>
</dbReference>
<evidence type="ECO:0000256" key="1">
    <source>
        <dbReference type="ARBA" id="ARBA00004123"/>
    </source>
</evidence>
<feature type="region of interest" description="Disordered" evidence="6">
    <location>
        <begin position="52"/>
        <end position="165"/>
    </location>
</feature>
<dbReference type="EMBL" id="JAJGCB010000023">
    <property type="protein sequence ID" value="KAJ8987598.1"/>
    <property type="molecule type" value="Genomic_DNA"/>
</dbReference>
<feature type="compositionally biased region" description="Basic and acidic residues" evidence="6">
    <location>
        <begin position="93"/>
        <end position="108"/>
    </location>
</feature>
<dbReference type="InterPro" id="IPR021858">
    <property type="entry name" value="Fun_TF"/>
</dbReference>
<feature type="compositionally biased region" description="Low complexity" evidence="6">
    <location>
        <begin position="147"/>
        <end position="161"/>
    </location>
</feature>
<keyword evidence="3" id="KW-0238">DNA-binding</keyword>
<reference evidence="8" key="1">
    <citation type="submission" date="2023-01" db="EMBL/GenBank/DDBJ databases">
        <title>Exophiala dermititidis isolated from Cystic Fibrosis Patient.</title>
        <authorList>
            <person name="Kurbessoian T."/>
            <person name="Crocker A."/>
            <person name="Murante D."/>
            <person name="Hogan D.A."/>
            <person name="Stajich J.E."/>
        </authorList>
    </citation>
    <scope>NUCLEOTIDE SEQUENCE</scope>
    <source>
        <strain evidence="8">Ex8</strain>
    </source>
</reference>
<evidence type="ECO:0000256" key="2">
    <source>
        <dbReference type="ARBA" id="ARBA00023015"/>
    </source>
</evidence>
<dbReference type="Proteomes" id="UP001161757">
    <property type="component" value="Unassembled WGS sequence"/>
</dbReference>
<evidence type="ECO:0000313" key="8">
    <source>
        <dbReference type="EMBL" id="KAJ8987598.1"/>
    </source>
</evidence>
<protein>
    <recommendedName>
        <fullName evidence="7">Zn(2)-C6 fungal-type domain-containing protein</fullName>
    </recommendedName>
</protein>
<feature type="domain" description="Zn(2)-C6 fungal-type" evidence="7">
    <location>
        <begin position="13"/>
        <end position="41"/>
    </location>
</feature>
<evidence type="ECO:0000313" key="9">
    <source>
        <dbReference type="Proteomes" id="UP001161757"/>
    </source>
</evidence>
<dbReference type="CDD" id="cd00067">
    <property type="entry name" value="GAL4"/>
    <property type="match status" value="1"/>
</dbReference>
<dbReference type="Gene3D" id="4.10.240.10">
    <property type="entry name" value="Zn(2)-C6 fungal-type DNA-binding domain"/>
    <property type="match status" value="1"/>
</dbReference>
<dbReference type="GO" id="GO:0000976">
    <property type="term" value="F:transcription cis-regulatory region binding"/>
    <property type="evidence" value="ECO:0007669"/>
    <property type="project" value="TreeGrafter"/>
</dbReference>
<keyword evidence="2" id="KW-0805">Transcription regulation</keyword>
<dbReference type="GO" id="GO:0000981">
    <property type="term" value="F:DNA-binding transcription factor activity, RNA polymerase II-specific"/>
    <property type="evidence" value="ECO:0007669"/>
    <property type="project" value="InterPro"/>
</dbReference>
<feature type="compositionally biased region" description="Polar residues" evidence="6">
    <location>
        <begin position="122"/>
        <end position="133"/>
    </location>
</feature>
<dbReference type="InterPro" id="IPR001138">
    <property type="entry name" value="Zn2Cys6_DnaBD"/>
</dbReference>
<dbReference type="PANTHER" id="PTHR37534:SF11">
    <property type="entry name" value="ZN(II)2CYS6 TRANSCRIPTION FACTOR (EUROFUNG)"/>
    <property type="match status" value="1"/>
</dbReference>
<dbReference type="GO" id="GO:0005634">
    <property type="term" value="C:nucleus"/>
    <property type="evidence" value="ECO:0007669"/>
    <property type="project" value="UniProtKB-SubCell"/>
</dbReference>
<name>A0AAN6IRC3_EXODE</name>
<sequence length="666" mass="74901">MPAAGKTAKSRSGCSTCKQRRVKCDEGKPSCRQCTLKGLECPGYATRWKWSSKHERHWRSSLQPQPAPVPDKKRASSVVSGGNPEIATSPRRRHDEAPGDNDNHDKPNTETTNIEPPVPTDAFSQWAEQASLQEQEENVSLPAVQFPSPQDSSTQQSPTASRRPSLALGRYSWQPLDTILSNTQIQVDLFTQDICKSLSAFDSTNNPFRMVAMSRARESLLFFSLCRYITAAFLNSGAVDTAATLAVQNAQAEILYRLHNEIAQLKRPTRTKIEDVLMAIIMFGLTTNWDGSNNPSIFHYNAAMQLYQQAYGGSWPYAPYSEYQQFFVHALVYWWMGLAFVTDTTKECLLEPPPSQHDVANHSETNMPEKRIPHPLAGVSPEAQRLLGQVGLLIHAQRLRCRRKPFTSMNQLQKEYEALQQAHSLEEEALSLEMPRADDFVDVGDTETPIQHLINIAEVYRLAALILLYRLFPDLLDSRLGFQEDQHQITESADERRLLWVTALATHALNILCQNGRRSGTRSIEQILLIIIAGELQKRTYSQHFELTEGSGSSSSGPLISGFDPLSPLSTSPSDQPMALNNLSGYEAEKNSIERSVLDSAETNYIMKSRNAVLERLQAIRQVLPYRSIEIVEELVLKTWEAGDDGNPNVFWMDIMIDNDWKILLV</sequence>
<gene>
    <name evidence="8" type="ORF">HRR80_008233</name>
</gene>
<dbReference type="SUPFAM" id="SSF57701">
    <property type="entry name" value="Zn2/Cys6 DNA-binding domain"/>
    <property type="match status" value="1"/>
</dbReference>
<keyword evidence="4" id="KW-0804">Transcription</keyword>
<dbReference type="GO" id="GO:0008270">
    <property type="term" value="F:zinc ion binding"/>
    <property type="evidence" value="ECO:0007669"/>
    <property type="project" value="InterPro"/>
</dbReference>
<dbReference type="PROSITE" id="PS00463">
    <property type="entry name" value="ZN2_CY6_FUNGAL_1"/>
    <property type="match status" value="1"/>
</dbReference>